<protein>
    <submittedName>
        <fullName evidence="4">O-acetyltransferase OatA</fullName>
        <ecNumber evidence="4">2.3.1.-</ecNumber>
    </submittedName>
</protein>
<keyword evidence="4" id="KW-0808">Transferase</keyword>
<feature type="transmembrane region" description="Helical" evidence="1">
    <location>
        <begin position="208"/>
        <end position="225"/>
    </location>
</feature>
<keyword evidence="1" id="KW-0472">Membrane</keyword>
<keyword evidence="1" id="KW-0812">Transmembrane</keyword>
<feature type="transmembrane region" description="Helical" evidence="1">
    <location>
        <begin position="171"/>
        <end position="188"/>
    </location>
</feature>
<dbReference type="PANTHER" id="PTHR23028:SF53">
    <property type="entry name" value="ACYL_TRANSF_3 DOMAIN-CONTAINING PROTEIN"/>
    <property type="match status" value="1"/>
</dbReference>
<dbReference type="GO" id="GO:0016747">
    <property type="term" value="F:acyltransferase activity, transferring groups other than amino-acyl groups"/>
    <property type="evidence" value="ECO:0007669"/>
    <property type="project" value="InterPro"/>
</dbReference>
<dbReference type="InterPro" id="IPR050879">
    <property type="entry name" value="Acyltransferase_3"/>
</dbReference>
<dbReference type="GO" id="GO:0016020">
    <property type="term" value="C:membrane"/>
    <property type="evidence" value="ECO:0007669"/>
    <property type="project" value="TreeGrafter"/>
</dbReference>
<feature type="transmembrane region" description="Helical" evidence="1">
    <location>
        <begin position="306"/>
        <end position="324"/>
    </location>
</feature>
<feature type="domain" description="Acyltransferase 3" evidence="2">
    <location>
        <begin position="16"/>
        <end position="359"/>
    </location>
</feature>
<evidence type="ECO:0000259" key="3">
    <source>
        <dbReference type="Pfam" id="PF19040"/>
    </source>
</evidence>
<feature type="transmembrane region" description="Helical" evidence="1">
    <location>
        <begin position="344"/>
        <end position="363"/>
    </location>
</feature>
<dbReference type="RefSeq" id="WP_150586208.1">
    <property type="nucleotide sequence ID" value="NZ_CABPSE010000013.1"/>
</dbReference>
<proteinExistence type="predicted"/>
<evidence type="ECO:0000259" key="2">
    <source>
        <dbReference type="Pfam" id="PF01757"/>
    </source>
</evidence>
<evidence type="ECO:0000313" key="5">
    <source>
        <dbReference type="Proteomes" id="UP000383971"/>
    </source>
</evidence>
<keyword evidence="1" id="KW-1133">Transmembrane helix</keyword>
<dbReference type="Pfam" id="PF01757">
    <property type="entry name" value="Acyl_transf_3"/>
    <property type="match status" value="1"/>
</dbReference>
<name>A0A5E4X9M0_9BURK</name>
<accession>A0A5E4X9M0</accession>
<dbReference type="EMBL" id="CABPSE010000013">
    <property type="protein sequence ID" value="VVE33027.1"/>
    <property type="molecule type" value="Genomic_DNA"/>
</dbReference>
<sequence length="678" mass="75956">MPKTGSHLSHPKYRPDIDGLRAIAVLSVVLFHAFPGSIPGGFIGVDVFFVISGFLISTIIFQSLEKGTFSFAEFYARRVKRIFPALLLMLATCFVFGWFALLVDEYRELGKHIAAGAGFVANIVLWQEAGYFDTSAELKPLLHLWSLGVEEQFYIIWPLLLWWAWKRRMNMLAVIGTVWLLSFLLNLYTVTSDITAAFYSPLTRFWELLFGAFLAHVNVHKNAALSAFRDRLDEVFVTSINPAHSAFVNGFTSNVLSVAGGALLGVGFWNINSELAFPGWWALLPVVGSTLIIAAGPGAFVNRWVLSNRVAVWFGLISFPLYLWHWPLLVFPRIVLGGEVPFEYRVWIVAAAVALSWLTLQLVEKNLRRGGNSRLKVVVLLCLGAVAVAAGLGAYFTNGFPQRQAVKQSSQFGWGHDTRDSLCLKREGRIAEFCRLSKDAKPTVMLLGDSMSWELYFGLAKEAEKSGDTVLSYAQGGCAGFLGFSDRFDYLKCERITRNSIKRAINDESVRAVVFSSYMRYYADTVHAIDFGFGAPEREKFSTEAEFVAYVRESFSKVIRVLLAKGKEVVFVKYNPTLRFDPKTCVGRPFNDAERNVCAEPKRAYEGIERSYYDLIDSVLKEYPQVKVIDLADVLCGTDGCSAMRDGKMLYRDTQHLSVDGSEYVGASIFDLIKPKRK</sequence>
<dbReference type="SUPFAM" id="SSF52266">
    <property type="entry name" value="SGNH hydrolase"/>
    <property type="match status" value="1"/>
</dbReference>
<reference evidence="4 5" key="1">
    <citation type="submission" date="2019-08" db="EMBL/GenBank/DDBJ databases">
        <authorList>
            <person name="Peeters C."/>
        </authorList>
    </citation>
    <scope>NUCLEOTIDE SEQUENCE [LARGE SCALE GENOMIC DNA]</scope>
    <source>
        <strain evidence="4 5">LMG 31111</strain>
    </source>
</reference>
<feature type="transmembrane region" description="Helical" evidence="1">
    <location>
        <begin position="275"/>
        <end position="294"/>
    </location>
</feature>
<keyword evidence="4" id="KW-0012">Acyltransferase</keyword>
<dbReference type="AlphaFoldDB" id="A0A5E4X9M0"/>
<dbReference type="InterPro" id="IPR002656">
    <property type="entry name" value="Acyl_transf_3_dom"/>
</dbReference>
<dbReference type="InterPro" id="IPR043968">
    <property type="entry name" value="SGNH"/>
</dbReference>
<feature type="transmembrane region" description="Helical" evidence="1">
    <location>
        <begin position="142"/>
        <end position="164"/>
    </location>
</feature>
<dbReference type="GO" id="GO:0009103">
    <property type="term" value="P:lipopolysaccharide biosynthetic process"/>
    <property type="evidence" value="ECO:0007669"/>
    <property type="project" value="TreeGrafter"/>
</dbReference>
<feature type="transmembrane region" description="Helical" evidence="1">
    <location>
        <begin position="246"/>
        <end position="269"/>
    </location>
</feature>
<dbReference type="Pfam" id="PF19040">
    <property type="entry name" value="SGNH"/>
    <property type="match status" value="1"/>
</dbReference>
<dbReference type="Proteomes" id="UP000383971">
    <property type="component" value="Unassembled WGS sequence"/>
</dbReference>
<feature type="transmembrane region" description="Helical" evidence="1">
    <location>
        <begin position="42"/>
        <end position="61"/>
    </location>
</feature>
<gene>
    <name evidence="4" type="primary">oatA_1</name>
    <name evidence="4" type="ORF">PCO31111_03758</name>
</gene>
<dbReference type="PANTHER" id="PTHR23028">
    <property type="entry name" value="ACETYLTRANSFERASE"/>
    <property type="match status" value="1"/>
</dbReference>
<feature type="transmembrane region" description="Helical" evidence="1">
    <location>
        <begin position="82"/>
        <end position="101"/>
    </location>
</feature>
<evidence type="ECO:0000313" key="4">
    <source>
        <dbReference type="EMBL" id="VVE33027.1"/>
    </source>
</evidence>
<organism evidence="4 5">
    <name type="scientific">Pandoraea communis</name>
    <dbReference type="NCBI Taxonomy" id="2508297"/>
    <lineage>
        <taxon>Bacteria</taxon>
        <taxon>Pseudomonadati</taxon>
        <taxon>Pseudomonadota</taxon>
        <taxon>Betaproteobacteria</taxon>
        <taxon>Burkholderiales</taxon>
        <taxon>Burkholderiaceae</taxon>
        <taxon>Pandoraea</taxon>
    </lineage>
</organism>
<feature type="transmembrane region" description="Helical" evidence="1">
    <location>
        <begin position="375"/>
        <end position="396"/>
    </location>
</feature>
<feature type="domain" description="SGNH" evidence="3">
    <location>
        <begin position="429"/>
        <end position="667"/>
    </location>
</feature>
<evidence type="ECO:0000256" key="1">
    <source>
        <dbReference type="SAM" id="Phobius"/>
    </source>
</evidence>
<keyword evidence="5" id="KW-1185">Reference proteome</keyword>
<dbReference type="EC" id="2.3.1.-" evidence="4"/>